<proteinExistence type="predicted"/>
<dbReference type="Gene3D" id="3.40.50.2000">
    <property type="entry name" value="Glycogen Phosphorylase B"/>
    <property type="match status" value="1"/>
</dbReference>
<comment type="caution">
    <text evidence="1">The sequence shown here is derived from an EMBL/GenBank/DDBJ whole genome shotgun (WGS) entry which is preliminary data.</text>
</comment>
<accession>A0A3R9QDE1</accession>
<dbReference type="PANTHER" id="PTHR21015:SF22">
    <property type="entry name" value="GLYCOSYLTRANSFERASE"/>
    <property type="match status" value="1"/>
</dbReference>
<evidence type="ECO:0000313" key="2">
    <source>
        <dbReference type="Proteomes" id="UP000269669"/>
    </source>
</evidence>
<sequence>MNKDLDEFPEGSFGIVFFSRGRGRGHVLPDISIMDAIEELQPNIKVRWVSYSTGADTLREFERDVYDLDFSDHNPFLATQLRAVSILSRLKPQLVIAHEEFAAMPAAKMLGLPTLFIVDYFLRPDHLWMECLRYADEIVFIDEPGYFETPQFLLNKVFYTGKFVRKFKCTQHDRERSRIQLDLESDTSLILVFSGDRPEAEAPIFDLVIPAYRSLPLVNKRLLWIAGKDSQHLKRRLNGYQDIIVNDFVRNIDPWISACDLAITKATRKISLELAAFAKPSISISHRVNFVDDIRVGQITTNTHLNASEIDEHTLGKHMKRLLESRFSSSSVGSETYGLMNGVIRIADHIRQLSTKC</sequence>
<gene>
    <name evidence="1" type="ORF">EDE15_4236</name>
</gene>
<name>A0A3R9QDE1_9BACT</name>
<organism evidence="1 2">
    <name type="scientific">Edaphobacter aggregans</name>
    <dbReference type="NCBI Taxonomy" id="570835"/>
    <lineage>
        <taxon>Bacteria</taxon>
        <taxon>Pseudomonadati</taxon>
        <taxon>Acidobacteriota</taxon>
        <taxon>Terriglobia</taxon>
        <taxon>Terriglobales</taxon>
        <taxon>Acidobacteriaceae</taxon>
        <taxon>Edaphobacter</taxon>
    </lineage>
</organism>
<keyword evidence="2" id="KW-1185">Reference proteome</keyword>
<dbReference type="PANTHER" id="PTHR21015">
    <property type="entry name" value="UDP-N-ACETYLGLUCOSAMINE--N-ACETYLMURAMYL-(PENTAPEPTIDE) PYROPHOSPHORYL-UNDECAPRENOL N-ACETYLGLUCOSAMINE TRANSFERASE 1"/>
    <property type="match status" value="1"/>
</dbReference>
<dbReference type="Proteomes" id="UP000269669">
    <property type="component" value="Unassembled WGS sequence"/>
</dbReference>
<dbReference type="EMBL" id="RSDW01000001">
    <property type="protein sequence ID" value="RSL18644.1"/>
    <property type="molecule type" value="Genomic_DNA"/>
</dbReference>
<keyword evidence="1" id="KW-0808">Transferase</keyword>
<dbReference type="AlphaFoldDB" id="A0A3R9QDE1"/>
<protein>
    <submittedName>
        <fullName evidence="1">UDP-N-acetylglucosamine:LPS N-acetylglucosamine transferase</fullName>
    </submittedName>
</protein>
<reference evidence="1 2" key="1">
    <citation type="submission" date="2018-12" db="EMBL/GenBank/DDBJ databases">
        <title>Sequencing of bacterial isolates from soil warming experiment in Harvard Forest, Massachusetts, USA.</title>
        <authorList>
            <person name="Deangelis K."/>
        </authorList>
    </citation>
    <scope>NUCLEOTIDE SEQUENCE [LARGE SCALE GENOMIC DNA]</scope>
    <source>
        <strain evidence="1 2">EB153</strain>
    </source>
</reference>
<dbReference type="SUPFAM" id="SSF53756">
    <property type="entry name" value="UDP-Glycosyltransferase/glycogen phosphorylase"/>
    <property type="match status" value="1"/>
</dbReference>
<evidence type="ECO:0000313" key="1">
    <source>
        <dbReference type="EMBL" id="RSL18644.1"/>
    </source>
</evidence>
<dbReference type="GO" id="GO:0016757">
    <property type="term" value="F:glycosyltransferase activity"/>
    <property type="evidence" value="ECO:0007669"/>
    <property type="project" value="TreeGrafter"/>
</dbReference>